<dbReference type="Proteomes" id="UP000824988">
    <property type="component" value="Chromosome"/>
</dbReference>
<keyword evidence="3" id="KW-1185">Reference proteome</keyword>
<dbReference type="PROSITE" id="PS51257">
    <property type="entry name" value="PROKAR_LIPOPROTEIN"/>
    <property type="match status" value="1"/>
</dbReference>
<name>A0A8D4VQ89_9GAMM</name>
<feature type="signal peptide" evidence="1">
    <location>
        <begin position="1"/>
        <end position="24"/>
    </location>
</feature>
<dbReference type="RefSeq" id="WP_221048433.1">
    <property type="nucleotide sequence ID" value="NZ_AP019782.1"/>
</dbReference>
<evidence type="ECO:0000313" key="3">
    <source>
        <dbReference type="Proteomes" id="UP000824988"/>
    </source>
</evidence>
<dbReference type="AlphaFoldDB" id="A0A8D4VQ89"/>
<reference evidence="2" key="1">
    <citation type="submission" date="2019-06" db="EMBL/GenBank/DDBJ databases">
        <title>Complete genome sequence of Methylogaea oryzae strain JCM16910.</title>
        <authorList>
            <person name="Asakawa S."/>
        </authorList>
    </citation>
    <scope>NUCLEOTIDE SEQUENCE</scope>
    <source>
        <strain evidence="2">E10</strain>
    </source>
</reference>
<dbReference type="EMBL" id="AP019782">
    <property type="protein sequence ID" value="BBL70450.1"/>
    <property type="molecule type" value="Genomic_DNA"/>
</dbReference>
<evidence type="ECO:0008006" key="4">
    <source>
        <dbReference type="Google" id="ProtNLM"/>
    </source>
</evidence>
<proteinExistence type="predicted"/>
<dbReference type="KEGG" id="moz:MoryE10_10560"/>
<organism evidence="2 3">
    <name type="scientific">Methylogaea oryzae</name>
    <dbReference type="NCBI Taxonomy" id="1295382"/>
    <lineage>
        <taxon>Bacteria</taxon>
        <taxon>Pseudomonadati</taxon>
        <taxon>Pseudomonadota</taxon>
        <taxon>Gammaproteobacteria</taxon>
        <taxon>Methylococcales</taxon>
        <taxon>Methylococcaceae</taxon>
        <taxon>Methylogaea</taxon>
    </lineage>
</organism>
<evidence type="ECO:0000313" key="2">
    <source>
        <dbReference type="EMBL" id="BBL70450.1"/>
    </source>
</evidence>
<accession>A0A8D4VQ89</accession>
<gene>
    <name evidence="2" type="ORF">MoryE10_10560</name>
</gene>
<sequence length="225" mass="24130">MKKTATAVAAAALISVGAAGCAQRQVPAATAYPTSEQQKMQASHHWDVLAENLAAGIAGKVSAVPGNRPVYIAPSKQNTDFSQALHGLLTSRLVEKGVAVTTSEAGNPLVLNYDSQVVSFRDREGLHPLPGDFTLMKGISYLIYRVGDLWTAPAWAILPLSEYQENYFPDGTNSEAIVNVTINDGAKVVYSGSRMYYINDGEKSHYSGAALPFAPHTKNYKAVDQ</sequence>
<protein>
    <recommendedName>
        <fullName evidence="4">Lipoprotein</fullName>
    </recommendedName>
</protein>
<feature type="chain" id="PRO_5034367584" description="Lipoprotein" evidence="1">
    <location>
        <begin position="25"/>
        <end position="225"/>
    </location>
</feature>
<keyword evidence="1" id="KW-0732">Signal</keyword>
<evidence type="ECO:0000256" key="1">
    <source>
        <dbReference type="SAM" id="SignalP"/>
    </source>
</evidence>